<dbReference type="GO" id="GO:0016987">
    <property type="term" value="F:sigma factor activity"/>
    <property type="evidence" value="ECO:0007669"/>
    <property type="project" value="UniProtKB-KW"/>
</dbReference>
<dbReference type="AlphaFoldDB" id="A0A9E2SBD3"/>
<dbReference type="PANTHER" id="PTHR43133">
    <property type="entry name" value="RNA POLYMERASE ECF-TYPE SIGMA FACTO"/>
    <property type="match status" value="1"/>
</dbReference>
<dbReference type="InterPro" id="IPR007627">
    <property type="entry name" value="RNA_pol_sigma70_r2"/>
</dbReference>
<name>A0A9E2SBD3_9BACT</name>
<evidence type="ECO:0000259" key="4">
    <source>
        <dbReference type="Pfam" id="PF04542"/>
    </source>
</evidence>
<dbReference type="CDD" id="cd06171">
    <property type="entry name" value="Sigma70_r4"/>
    <property type="match status" value="1"/>
</dbReference>
<comment type="caution">
    <text evidence="6">The sequence shown here is derived from an EMBL/GenBank/DDBJ whole genome shotgun (WGS) entry which is preliminary data.</text>
</comment>
<dbReference type="InterPro" id="IPR039425">
    <property type="entry name" value="RNA_pol_sigma-70-like"/>
</dbReference>
<protein>
    <submittedName>
        <fullName evidence="6">RNA polymerase sigma factor</fullName>
    </submittedName>
</protein>
<evidence type="ECO:0000256" key="3">
    <source>
        <dbReference type="ARBA" id="ARBA00023163"/>
    </source>
</evidence>
<organism evidence="6 7">
    <name type="scientific">Pinibacter aurantiacus</name>
    <dbReference type="NCBI Taxonomy" id="2851599"/>
    <lineage>
        <taxon>Bacteria</taxon>
        <taxon>Pseudomonadati</taxon>
        <taxon>Bacteroidota</taxon>
        <taxon>Chitinophagia</taxon>
        <taxon>Chitinophagales</taxon>
        <taxon>Chitinophagaceae</taxon>
        <taxon>Pinibacter</taxon>
    </lineage>
</organism>
<evidence type="ECO:0000313" key="7">
    <source>
        <dbReference type="Proteomes" id="UP000812270"/>
    </source>
</evidence>
<feature type="domain" description="RNA polymerase sigma factor 70 region 4 type 2" evidence="5">
    <location>
        <begin position="104"/>
        <end position="154"/>
    </location>
</feature>
<keyword evidence="3" id="KW-0804">Transcription</keyword>
<dbReference type="InterPro" id="IPR014284">
    <property type="entry name" value="RNA_pol_sigma-70_dom"/>
</dbReference>
<keyword evidence="2" id="KW-0731">Sigma factor</keyword>
<proteinExistence type="predicted"/>
<gene>
    <name evidence="6" type="ORF">KTO63_14130</name>
</gene>
<dbReference type="InterPro" id="IPR013249">
    <property type="entry name" value="RNA_pol_sigma70_r4_t2"/>
</dbReference>
<keyword evidence="7" id="KW-1185">Reference proteome</keyword>
<evidence type="ECO:0000256" key="1">
    <source>
        <dbReference type="ARBA" id="ARBA00023015"/>
    </source>
</evidence>
<dbReference type="NCBIfam" id="TIGR02937">
    <property type="entry name" value="sigma70-ECF"/>
    <property type="match status" value="1"/>
</dbReference>
<accession>A0A9E2SBD3</accession>
<feature type="domain" description="RNA polymerase sigma-70 region 2" evidence="4">
    <location>
        <begin position="10"/>
        <end position="75"/>
    </location>
</feature>
<dbReference type="RefSeq" id="WP_217791972.1">
    <property type="nucleotide sequence ID" value="NZ_JAHSPG010000011.1"/>
</dbReference>
<dbReference type="Pfam" id="PF08281">
    <property type="entry name" value="Sigma70_r4_2"/>
    <property type="match status" value="1"/>
</dbReference>
<dbReference type="GO" id="GO:0006352">
    <property type="term" value="P:DNA-templated transcription initiation"/>
    <property type="evidence" value="ECO:0007669"/>
    <property type="project" value="InterPro"/>
</dbReference>
<dbReference type="PANTHER" id="PTHR43133:SF46">
    <property type="entry name" value="RNA POLYMERASE SIGMA-70 FACTOR ECF SUBFAMILY"/>
    <property type="match status" value="1"/>
</dbReference>
<dbReference type="EMBL" id="JAHSPG010000011">
    <property type="protein sequence ID" value="MBV4358299.1"/>
    <property type="molecule type" value="Genomic_DNA"/>
</dbReference>
<reference evidence="6" key="1">
    <citation type="submission" date="2021-06" db="EMBL/GenBank/DDBJ databases">
        <authorList>
            <person name="Huq M.A."/>
        </authorList>
    </citation>
    <scope>NUCLEOTIDE SEQUENCE</scope>
    <source>
        <strain evidence="6">MAH-26</strain>
    </source>
</reference>
<sequence>MDNRRSQEALYQKFSPKMYAICLRYASNADDAADLLQEGFIKVFKNLQKFRGEGSFEGWMRRVFVNTCIEHFRKKVYLNSITENEERTIEDYSANALDNLAEKDIVQLIQELSPGYRTVFNLYVVEGFSHKEIGDLLQISEGTSKSQLARAKMLLQKRVKGLLEEKKLD</sequence>
<evidence type="ECO:0000313" key="6">
    <source>
        <dbReference type="EMBL" id="MBV4358299.1"/>
    </source>
</evidence>
<keyword evidence="1" id="KW-0805">Transcription regulation</keyword>
<dbReference type="Pfam" id="PF04542">
    <property type="entry name" value="Sigma70_r2"/>
    <property type="match status" value="1"/>
</dbReference>
<evidence type="ECO:0000259" key="5">
    <source>
        <dbReference type="Pfam" id="PF08281"/>
    </source>
</evidence>
<evidence type="ECO:0000256" key="2">
    <source>
        <dbReference type="ARBA" id="ARBA00023082"/>
    </source>
</evidence>
<dbReference type="GO" id="GO:0003677">
    <property type="term" value="F:DNA binding"/>
    <property type="evidence" value="ECO:0007669"/>
    <property type="project" value="InterPro"/>
</dbReference>
<dbReference type="Proteomes" id="UP000812270">
    <property type="component" value="Unassembled WGS sequence"/>
</dbReference>